<evidence type="ECO:0000256" key="4">
    <source>
        <dbReference type="ARBA" id="ARBA00005524"/>
    </source>
</evidence>
<evidence type="ECO:0000256" key="1">
    <source>
        <dbReference type="ARBA" id="ARBA00000370"/>
    </source>
</evidence>
<dbReference type="PANTHER" id="PTHR31209">
    <property type="entry name" value="COFACTOR-INDEPENDENT PHOSPHOGLYCERATE MUTASE"/>
    <property type="match status" value="1"/>
</dbReference>
<dbReference type="GO" id="GO:0004619">
    <property type="term" value="F:phosphoglycerate mutase activity"/>
    <property type="evidence" value="ECO:0007669"/>
    <property type="project" value="UniProtKB-EC"/>
</dbReference>
<name>A0A926DL73_9FIRM</name>
<dbReference type="NCBIfam" id="TIGR00306">
    <property type="entry name" value="apgM"/>
    <property type="match status" value="1"/>
</dbReference>
<evidence type="ECO:0000256" key="5">
    <source>
        <dbReference type="ARBA" id="ARBA00023152"/>
    </source>
</evidence>
<dbReference type="InterPro" id="IPR023665">
    <property type="entry name" value="ApgAM_prokaryotes"/>
</dbReference>
<organism evidence="8 9">
    <name type="scientific">Congzhengia minquanensis</name>
    <dbReference type="NCBI Taxonomy" id="2763657"/>
    <lineage>
        <taxon>Bacteria</taxon>
        <taxon>Bacillati</taxon>
        <taxon>Bacillota</taxon>
        <taxon>Clostridia</taxon>
        <taxon>Eubacteriales</taxon>
        <taxon>Oscillospiraceae</taxon>
        <taxon>Congzhengia</taxon>
    </lineage>
</organism>
<dbReference type="CDD" id="cd16011">
    <property type="entry name" value="iPGM_like"/>
    <property type="match status" value="1"/>
</dbReference>
<evidence type="ECO:0000256" key="6">
    <source>
        <dbReference type="ARBA" id="ARBA00023235"/>
    </source>
</evidence>
<dbReference type="EC" id="5.4.2.12" evidence="8"/>
<reference evidence="8" key="1">
    <citation type="submission" date="2020-08" db="EMBL/GenBank/DDBJ databases">
        <title>Genome public.</title>
        <authorList>
            <person name="Liu C."/>
            <person name="Sun Q."/>
        </authorList>
    </citation>
    <scope>NUCLEOTIDE SEQUENCE</scope>
    <source>
        <strain evidence="8">H8</strain>
    </source>
</reference>
<dbReference type="InterPro" id="IPR006124">
    <property type="entry name" value="Metalloenzyme"/>
</dbReference>
<keyword evidence="5" id="KW-0324">Glycolysis</keyword>
<comment type="catalytic activity">
    <reaction evidence="1">
        <text>(2R)-2-phosphoglycerate = (2R)-3-phosphoglycerate</text>
        <dbReference type="Rhea" id="RHEA:15901"/>
        <dbReference type="ChEBI" id="CHEBI:58272"/>
        <dbReference type="ChEBI" id="CHEBI:58289"/>
        <dbReference type="EC" id="5.4.2.12"/>
    </reaction>
</comment>
<dbReference type="NCBIfam" id="NF003242">
    <property type="entry name" value="PRK04200.1"/>
    <property type="match status" value="1"/>
</dbReference>
<dbReference type="Proteomes" id="UP000611762">
    <property type="component" value="Unassembled WGS sequence"/>
</dbReference>
<dbReference type="InterPro" id="IPR042253">
    <property type="entry name" value="Pglycerate_mutase_ApgM_sf"/>
</dbReference>
<feature type="domain" description="Metalloenzyme" evidence="7">
    <location>
        <begin position="1"/>
        <end position="376"/>
    </location>
</feature>
<dbReference type="SUPFAM" id="SSF53649">
    <property type="entry name" value="Alkaline phosphatase-like"/>
    <property type="match status" value="1"/>
</dbReference>
<gene>
    <name evidence="8" type="ORF">H8698_02205</name>
</gene>
<comment type="pathway">
    <text evidence="3">Carbohydrate degradation.</text>
</comment>
<dbReference type="InterPro" id="IPR004456">
    <property type="entry name" value="Pglycerate_mutase_ApgM"/>
</dbReference>
<keyword evidence="9" id="KW-1185">Reference proteome</keyword>
<dbReference type="Pfam" id="PF01676">
    <property type="entry name" value="Metalloenzyme"/>
    <property type="match status" value="1"/>
</dbReference>
<dbReference type="NCBIfam" id="TIGR02535">
    <property type="entry name" value="hyp_Hser_kinase"/>
    <property type="match status" value="1"/>
</dbReference>
<dbReference type="RefSeq" id="WP_249310988.1">
    <property type="nucleotide sequence ID" value="NZ_JACRSU010000001.1"/>
</dbReference>
<dbReference type="Gene3D" id="3.30.70.2130">
    <property type="entry name" value="Metalloenzyme domain"/>
    <property type="match status" value="1"/>
</dbReference>
<evidence type="ECO:0000259" key="7">
    <source>
        <dbReference type="Pfam" id="PF01676"/>
    </source>
</evidence>
<dbReference type="GO" id="GO:0046872">
    <property type="term" value="F:metal ion binding"/>
    <property type="evidence" value="ECO:0007669"/>
    <property type="project" value="InterPro"/>
</dbReference>
<keyword evidence="6 8" id="KW-0413">Isomerase</keyword>
<sequence>MKYVIFLGDGMADYPIETLGGKTPLGKANKPNMDALCASGETGLVKTVDDALPPGSDVANLSVMGYDPTLYYTGRSPLEALSIGVSLKDSDITFRANLVTLTDENVYENKTMADYSSGEITTAEAQELIAYIKEHIKLPNISFYGGTSYRHLMVWDGGSKNVTLTPPHDISDRKITDYLPKGDGAEAILDIMKQSYALLKDHPVNKNRIARGLNPANSLWIWGEGTKPRLSLFADKFGLSGTMISAVDLLKGIGTGAGMDVLEVQGATGTIDTNFDGKAQAAINALKRGADFVYIHMEAPDECGHHGDLEGKIKSIELIDEKVVGPVTDFLKSTGEAFKILITPDHPTPIRLKTHVHDAVPFVIYDSRTSHAGGSGLSYCEENAEKTGLFISPGHKLIERFLGE</sequence>
<dbReference type="GO" id="GO:0006096">
    <property type="term" value="P:glycolytic process"/>
    <property type="evidence" value="ECO:0007669"/>
    <property type="project" value="UniProtKB-KW"/>
</dbReference>
<evidence type="ECO:0000256" key="3">
    <source>
        <dbReference type="ARBA" id="ARBA00004921"/>
    </source>
</evidence>
<dbReference type="Pfam" id="PF10143">
    <property type="entry name" value="PhosphMutase"/>
    <property type="match status" value="1"/>
</dbReference>
<comment type="caution">
    <text evidence="8">The sequence shown here is derived from an EMBL/GenBank/DDBJ whole genome shotgun (WGS) entry which is preliminary data.</text>
</comment>
<accession>A0A926DL73</accession>
<dbReference type="PANTHER" id="PTHR31209:SF4">
    <property type="entry name" value="2,3-BISPHOSPHOGLYCERATE-INDEPENDENT PHOSPHOGLYCERATE MUTASE"/>
    <property type="match status" value="1"/>
</dbReference>
<proteinExistence type="inferred from homology"/>
<dbReference type="AlphaFoldDB" id="A0A926DL73"/>
<dbReference type="EMBL" id="JACRSU010000001">
    <property type="protein sequence ID" value="MBC8539787.1"/>
    <property type="molecule type" value="Genomic_DNA"/>
</dbReference>
<dbReference type="Gene3D" id="3.40.720.10">
    <property type="entry name" value="Alkaline Phosphatase, subunit A"/>
    <property type="match status" value="1"/>
</dbReference>
<evidence type="ECO:0000313" key="8">
    <source>
        <dbReference type="EMBL" id="MBC8539787.1"/>
    </source>
</evidence>
<comment type="function">
    <text evidence="2">Catalyzes the interconversion of 2-phosphoglycerate and 3-phosphoglycerate.</text>
</comment>
<evidence type="ECO:0000313" key="9">
    <source>
        <dbReference type="Proteomes" id="UP000611762"/>
    </source>
</evidence>
<dbReference type="InterPro" id="IPR017850">
    <property type="entry name" value="Alkaline_phosphatase_core_sf"/>
</dbReference>
<dbReference type="PIRSF" id="PIRSF006392">
    <property type="entry name" value="IPGAM_arch"/>
    <property type="match status" value="1"/>
</dbReference>
<comment type="similarity">
    <text evidence="4">Belongs to the BPG-independent phosphoglycerate mutase family. A-PGAM subfamily.</text>
</comment>
<protein>
    <submittedName>
        <fullName evidence="8">Cofactor-independent phosphoglycerate mutase</fullName>
        <ecNumber evidence="8">5.4.2.12</ecNumber>
    </submittedName>
</protein>
<evidence type="ECO:0000256" key="2">
    <source>
        <dbReference type="ARBA" id="ARBA00002315"/>
    </source>
</evidence>